<sequence length="251" mass="28621">MDGDEFEARQRRREWFHGLTVPPGSWTVIRVDGRSFSRFTGQRFTKPFDAEFSKIMVATAEALISELGGKYAYTESDEISVVFDPVFDMFGRSVEKLVSVSAGIASSTFTNGVGEPAHFDSRIWLGTTEIDVVDYLSWRQADAARCALNGWCYWTLRDNGRSAAEATGDLERTSTADKNELLHRHGVNFNDVPAWQRRGIGFWWETYERVGHDPIRGVDVSAQRRRLRVERDLPMKEAYRELVLKLITSGR</sequence>
<dbReference type="EC" id="2.7.7.79" evidence="3"/>
<dbReference type="Proteomes" id="UP000294257">
    <property type="component" value="Unassembled WGS sequence"/>
</dbReference>
<evidence type="ECO:0000256" key="7">
    <source>
        <dbReference type="ARBA" id="ARBA00022723"/>
    </source>
</evidence>
<keyword evidence="9" id="KW-0460">Magnesium</keyword>
<feature type="domain" description="Thg1 C-terminal" evidence="12">
    <location>
        <begin position="132"/>
        <end position="212"/>
    </location>
</feature>
<evidence type="ECO:0000256" key="9">
    <source>
        <dbReference type="ARBA" id="ARBA00022842"/>
    </source>
</evidence>
<evidence type="ECO:0000256" key="6">
    <source>
        <dbReference type="ARBA" id="ARBA00022695"/>
    </source>
</evidence>
<dbReference type="InterPro" id="IPR038469">
    <property type="entry name" value="tRNAHis_GuaTrfase_Thg1_sf"/>
</dbReference>
<dbReference type="Gene3D" id="3.30.70.3000">
    <property type="match status" value="1"/>
</dbReference>
<evidence type="ECO:0000256" key="3">
    <source>
        <dbReference type="ARBA" id="ARBA00012511"/>
    </source>
</evidence>
<keyword evidence="8" id="KW-0547">Nucleotide-binding</keyword>
<dbReference type="PANTHER" id="PTHR12729">
    <property type="entry name" value="TRNA(HIS) GUANYLYLTRANSFERASE-RELATED"/>
    <property type="match status" value="1"/>
</dbReference>
<keyword evidence="7" id="KW-0479">Metal-binding</keyword>
<dbReference type="Pfam" id="PF14413">
    <property type="entry name" value="Thg1C"/>
    <property type="match status" value="1"/>
</dbReference>
<evidence type="ECO:0000259" key="12">
    <source>
        <dbReference type="Pfam" id="PF14413"/>
    </source>
</evidence>
<dbReference type="PANTHER" id="PTHR12729:SF6">
    <property type="entry name" value="TRNA(HIS) GUANYLYLTRANSFERASE-RELATED"/>
    <property type="match status" value="1"/>
</dbReference>
<comment type="caution">
    <text evidence="13">The sequence shown here is derived from an EMBL/GenBank/DDBJ whole genome shotgun (WGS) entry which is preliminary data.</text>
</comment>
<name>A0A4V2EUF8_9PSEU</name>
<dbReference type="GO" id="GO:0005525">
    <property type="term" value="F:GTP binding"/>
    <property type="evidence" value="ECO:0007669"/>
    <property type="project" value="UniProtKB-KW"/>
</dbReference>
<evidence type="ECO:0000259" key="11">
    <source>
        <dbReference type="Pfam" id="PF04446"/>
    </source>
</evidence>
<evidence type="ECO:0000256" key="5">
    <source>
        <dbReference type="ARBA" id="ARBA00022694"/>
    </source>
</evidence>
<evidence type="ECO:0000256" key="10">
    <source>
        <dbReference type="ARBA" id="ARBA00023134"/>
    </source>
</evidence>
<keyword evidence="4 13" id="KW-0808">Transferase</keyword>
<organism evidence="13 14">
    <name type="scientific">Herbihabitans rhizosphaerae</name>
    <dbReference type="NCBI Taxonomy" id="1872711"/>
    <lineage>
        <taxon>Bacteria</taxon>
        <taxon>Bacillati</taxon>
        <taxon>Actinomycetota</taxon>
        <taxon>Actinomycetes</taxon>
        <taxon>Pseudonocardiales</taxon>
        <taxon>Pseudonocardiaceae</taxon>
        <taxon>Herbihabitans</taxon>
    </lineage>
</organism>
<dbReference type="GO" id="GO:0000287">
    <property type="term" value="F:magnesium ion binding"/>
    <property type="evidence" value="ECO:0007669"/>
    <property type="project" value="InterPro"/>
</dbReference>
<keyword evidence="5" id="KW-0819">tRNA processing</keyword>
<keyword evidence="6 13" id="KW-0548">Nucleotidyltransferase</keyword>
<feature type="domain" description="tRNAHis guanylyltransferase catalytic" evidence="11">
    <location>
        <begin position="17"/>
        <end position="123"/>
    </location>
</feature>
<evidence type="ECO:0000256" key="8">
    <source>
        <dbReference type="ARBA" id="ARBA00022741"/>
    </source>
</evidence>
<evidence type="ECO:0000256" key="1">
    <source>
        <dbReference type="ARBA" id="ARBA00001946"/>
    </source>
</evidence>
<proteinExistence type="inferred from homology"/>
<comment type="cofactor">
    <cofactor evidence="1">
        <name>Mg(2+)</name>
        <dbReference type="ChEBI" id="CHEBI:18420"/>
    </cofactor>
</comment>
<evidence type="ECO:0000256" key="4">
    <source>
        <dbReference type="ARBA" id="ARBA00022679"/>
    </source>
</evidence>
<dbReference type="RefSeq" id="WP_130342111.1">
    <property type="nucleotide sequence ID" value="NZ_SGWQ01000001.1"/>
</dbReference>
<reference evidence="13 14" key="1">
    <citation type="submission" date="2019-02" db="EMBL/GenBank/DDBJ databases">
        <title>Genomic Encyclopedia of Type Strains, Phase IV (KMG-IV): sequencing the most valuable type-strain genomes for metagenomic binning, comparative biology and taxonomic classification.</title>
        <authorList>
            <person name="Goeker M."/>
        </authorList>
    </citation>
    <scope>NUCLEOTIDE SEQUENCE [LARGE SCALE GENOMIC DNA]</scope>
    <source>
        <strain evidence="13 14">DSM 101727</strain>
    </source>
</reference>
<gene>
    <name evidence="13" type="ORF">EV193_101299</name>
</gene>
<evidence type="ECO:0000313" key="14">
    <source>
        <dbReference type="Proteomes" id="UP000294257"/>
    </source>
</evidence>
<dbReference type="InterPro" id="IPR025845">
    <property type="entry name" value="Thg1_C_dom"/>
</dbReference>
<evidence type="ECO:0000313" key="13">
    <source>
        <dbReference type="EMBL" id="RZS44423.1"/>
    </source>
</evidence>
<keyword evidence="10" id="KW-0342">GTP-binding</keyword>
<accession>A0A4V2EUF8</accession>
<dbReference type="GO" id="GO:0008193">
    <property type="term" value="F:tRNA guanylyltransferase activity"/>
    <property type="evidence" value="ECO:0007669"/>
    <property type="project" value="UniProtKB-EC"/>
</dbReference>
<dbReference type="InterPro" id="IPR024956">
    <property type="entry name" value="tRNAHis_GuaTrfase_cat"/>
</dbReference>
<dbReference type="InterPro" id="IPR007537">
    <property type="entry name" value="tRNAHis_GuaTrfase_Thg1"/>
</dbReference>
<comment type="similarity">
    <text evidence="2">Belongs to the tRNA(His) guanylyltransferase family.</text>
</comment>
<protein>
    <recommendedName>
        <fullName evidence="3">tRNA(His) guanylyltransferase</fullName>
        <ecNumber evidence="3">2.7.7.79</ecNumber>
    </recommendedName>
</protein>
<dbReference type="Pfam" id="PF04446">
    <property type="entry name" value="Thg1"/>
    <property type="match status" value="1"/>
</dbReference>
<dbReference type="OrthoDB" id="4547336at2"/>
<dbReference type="AlphaFoldDB" id="A0A4V2EUF8"/>
<keyword evidence="14" id="KW-1185">Reference proteome</keyword>
<dbReference type="EMBL" id="SGWQ01000001">
    <property type="protein sequence ID" value="RZS44423.1"/>
    <property type="molecule type" value="Genomic_DNA"/>
</dbReference>
<evidence type="ECO:0000256" key="2">
    <source>
        <dbReference type="ARBA" id="ARBA00010113"/>
    </source>
</evidence>
<dbReference type="GO" id="GO:0006400">
    <property type="term" value="P:tRNA modification"/>
    <property type="evidence" value="ECO:0007669"/>
    <property type="project" value="InterPro"/>
</dbReference>